<dbReference type="Proteomes" id="UP000266673">
    <property type="component" value="Unassembled WGS sequence"/>
</dbReference>
<feature type="disulfide bond" evidence="2">
    <location>
        <begin position="349"/>
        <end position="358"/>
    </location>
</feature>
<dbReference type="PROSITE" id="PS00022">
    <property type="entry name" value="EGF_1"/>
    <property type="match status" value="1"/>
</dbReference>
<dbReference type="PANTHER" id="PTHR45756:SF1">
    <property type="entry name" value="PROTEIN KINASE DOMAIN CONTAINING PROTEIN"/>
    <property type="match status" value="1"/>
</dbReference>
<feature type="signal peptide" evidence="4">
    <location>
        <begin position="1"/>
        <end position="29"/>
    </location>
</feature>
<dbReference type="InterPro" id="IPR006212">
    <property type="entry name" value="Furin_repeat"/>
</dbReference>
<evidence type="ECO:0000256" key="4">
    <source>
        <dbReference type="SAM" id="SignalP"/>
    </source>
</evidence>
<keyword evidence="3" id="KW-0812">Transmembrane</keyword>
<evidence type="ECO:0000313" key="6">
    <source>
        <dbReference type="EMBL" id="RIB23572.1"/>
    </source>
</evidence>
<keyword evidence="7" id="KW-1185">Reference proteome</keyword>
<dbReference type="PROSITE" id="PS01248">
    <property type="entry name" value="EGF_LAM_1"/>
    <property type="match status" value="1"/>
</dbReference>
<dbReference type="SMART" id="SM00181">
    <property type="entry name" value="EGF"/>
    <property type="match status" value="7"/>
</dbReference>
<keyword evidence="3" id="KW-1133">Transmembrane helix</keyword>
<protein>
    <recommendedName>
        <fullName evidence="5">EGF-like domain-containing protein</fullName>
    </recommendedName>
</protein>
<organism evidence="6 7">
    <name type="scientific">Gigaspora rosea</name>
    <dbReference type="NCBI Taxonomy" id="44941"/>
    <lineage>
        <taxon>Eukaryota</taxon>
        <taxon>Fungi</taxon>
        <taxon>Fungi incertae sedis</taxon>
        <taxon>Mucoromycota</taxon>
        <taxon>Glomeromycotina</taxon>
        <taxon>Glomeromycetes</taxon>
        <taxon>Diversisporales</taxon>
        <taxon>Gigasporaceae</taxon>
        <taxon>Gigaspora</taxon>
    </lineage>
</organism>
<reference evidence="6 7" key="1">
    <citation type="submission" date="2018-06" db="EMBL/GenBank/DDBJ databases">
        <title>Comparative genomics reveals the genomic features of Rhizophagus irregularis, R. cerebriforme, R. diaphanum and Gigaspora rosea, and their symbiotic lifestyle signature.</title>
        <authorList>
            <person name="Morin E."/>
            <person name="San Clemente H."/>
            <person name="Chen E.C.H."/>
            <person name="De La Providencia I."/>
            <person name="Hainaut M."/>
            <person name="Kuo A."/>
            <person name="Kohler A."/>
            <person name="Murat C."/>
            <person name="Tang N."/>
            <person name="Roy S."/>
            <person name="Loubradou J."/>
            <person name="Henrissat B."/>
            <person name="Grigoriev I.V."/>
            <person name="Corradi N."/>
            <person name="Roux C."/>
            <person name="Martin F.M."/>
        </authorList>
    </citation>
    <scope>NUCLEOTIDE SEQUENCE [LARGE SCALE GENOMIC DNA]</scope>
    <source>
        <strain evidence="6 7">DAOM 194757</strain>
    </source>
</reference>
<dbReference type="InterPro" id="IPR002049">
    <property type="entry name" value="LE_dom"/>
</dbReference>
<keyword evidence="4" id="KW-0732">Signal</keyword>
<dbReference type="AlphaFoldDB" id="A0A397VNQ2"/>
<dbReference type="InterPro" id="IPR000742">
    <property type="entry name" value="EGF"/>
</dbReference>
<comment type="caution">
    <text evidence="6">The sequence shown here is derived from an EMBL/GenBank/DDBJ whole genome shotgun (WGS) entry which is preliminary data.</text>
</comment>
<name>A0A397VNQ2_9GLOM</name>
<evidence type="ECO:0000256" key="3">
    <source>
        <dbReference type="SAM" id="Phobius"/>
    </source>
</evidence>
<gene>
    <name evidence="6" type="ORF">C2G38_2072489</name>
</gene>
<dbReference type="InterPro" id="IPR053215">
    <property type="entry name" value="TKL_Ser/Thr_kinase"/>
</dbReference>
<dbReference type="Gene3D" id="2.10.220.10">
    <property type="entry name" value="Hormone Receptor, Insulin-like Growth Factor Receptor 1, Chain A, domain 2"/>
    <property type="match status" value="4"/>
</dbReference>
<dbReference type="InterPro" id="IPR035992">
    <property type="entry name" value="Ricin_B-like_lectins"/>
</dbReference>
<dbReference type="PANTHER" id="PTHR45756">
    <property type="entry name" value="PALMITOYLTRANSFERASE"/>
    <property type="match status" value="1"/>
</dbReference>
<dbReference type="STRING" id="44941.A0A397VNQ2"/>
<dbReference type="SUPFAM" id="SSF57184">
    <property type="entry name" value="Growth factor receptor domain"/>
    <property type="match status" value="3"/>
</dbReference>
<dbReference type="Gene3D" id="2.170.300.10">
    <property type="entry name" value="Tie2 ligand-binding domain superfamily"/>
    <property type="match status" value="1"/>
</dbReference>
<feature type="transmembrane region" description="Helical" evidence="3">
    <location>
        <begin position="815"/>
        <end position="836"/>
    </location>
</feature>
<sequence length="1001" mass="107255">MYMKMKSRNVNFLYVFLCILAVWIRLVPASKLIRNSNSQSCLQHSDTTSTSCVPLSQTTCPVNRFNDVSKSIEWNIIPTNPSTALDLTNSTDVFIESSDNKICLSASSNGVQVCPCDQSISQKWKINNNTLMSNANVGQCLAVMGNQFVLNTCQTGVDSMSWEPYHVAPNAVNFYPSTLFMNNYTQLTMDTYTFQKLPSSMFSSPFSIEIPPGFQFIIDHGNNNSITYNSDMANLPPINDKTSTIIVKIKPGMIIYERENYFGASEYFDVGTWISKPQSVGSIMLPTNSRAISNFSGNNLALFEPIHSFTGVLTESNQISFGNLDISQSTCKDECTSGGFCSTNNVCVCKPGFTGPRCDQCAPGFWGPTCLACSLTCKGTANNSQMTCDDGLLGTGKCKCATGFNGTGCNTCAPGFFGPNCTPCNCGNGVCDNQGKCTCNAGWDPNTNCTVPKSGYFLSGNDAKACAIGCATCDSQTGKCTSCLAGLNFATDNPTQCVPQNTVTCPDGQFPDGNNGNTCTPCNTDCAKCFGSGPDQCLKCATPKFYLEKQCVTPSANGKCISPLGNQAFVANAAQGICNACPSACLDCSLANPADLNNPSGSGAVQCSSCLPGYVLDNGNCVKTCPPGKVVDPNNKSNCIACNSACATCSGPSASECLSCSASNQFALNGICSSTSCPSSYFTQNTTCIKCHPDCTECSGSGFNQCKKCPSTRPILTSGGQCVESCQDGNFADSTGKCQKCHSDCSSCVGSSSNQCLGCADQSKVLINGTCSGSCPAGSKMIVAERLCYNLQTNTIISPNSIPISNPTQSSGLDWWKILLIILSIITFIILILMLIRCIAVKKRVAKTTEFGENLDSNNVNRNMRNLQNSQNPISVPEMAHSDSTTKHFDNHQPPPAYDITAGKLYWKRMHKKTTSELSSRDYALWKLEGRNRSRRIDDWDGFVTAIPGGASSSGNNEYSKSDDYNNSYDIESIGYRNSKGSVKSNILPAKRGSNWGENWL</sequence>
<evidence type="ECO:0000256" key="1">
    <source>
        <dbReference type="ARBA" id="ARBA00022536"/>
    </source>
</evidence>
<dbReference type="PROSITE" id="PS50231">
    <property type="entry name" value="RICIN_B_LECTIN"/>
    <property type="match status" value="1"/>
</dbReference>
<feature type="domain" description="EGF-like" evidence="5">
    <location>
        <begin position="327"/>
        <end position="359"/>
    </location>
</feature>
<proteinExistence type="predicted"/>
<dbReference type="Pfam" id="PF00053">
    <property type="entry name" value="EGF_laminin"/>
    <property type="match status" value="2"/>
</dbReference>
<keyword evidence="3" id="KW-0472">Membrane</keyword>
<comment type="caution">
    <text evidence="2">Lacks conserved residue(s) required for the propagation of feature annotation.</text>
</comment>
<evidence type="ECO:0000256" key="2">
    <source>
        <dbReference type="PROSITE-ProRule" id="PRU00076"/>
    </source>
</evidence>
<keyword evidence="1 2" id="KW-0245">EGF-like domain</keyword>
<dbReference type="SMART" id="SM00180">
    <property type="entry name" value="EGF_Lam"/>
    <property type="match status" value="2"/>
</dbReference>
<evidence type="ECO:0000259" key="5">
    <source>
        <dbReference type="PROSITE" id="PS50026"/>
    </source>
</evidence>
<feature type="chain" id="PRO_5017326756" description="EGF-like domain-containing protein" evidence="4">
    <location>
        <begin position="30"/>
        <end position="1001"/>
    </location>
</feature>
<dbReference type="EMBL" id="QKWP01000255">
    <property type="protein sequence ID" value="RIB23572.1"/>
    <property type="molecule type" value="Genomic_DNA"/>
</dbReference>
<dbReference type="SMART" id="SM00261">
    <property type="entry name" value="FU"/>
    <property type="match status" value="7"/>
</dbReference>
<dbReference type="Gene3D" id="2.80.10.50">
    <property type="match status" value="1"/>
</dbReference>
<dbReference type="PROSITE" id="PS50026">
    <property type="entry name" value="EGF_3"/>
    <property type="match status" value="1"/>
</dbReference>
<keyword evidence="2" id="KW-1015">Disulfide bond</keyword>
<dbReference type="CDD" id="cd00055">
    <property type="entry name" value="EGF_Lam"/>
    <property type="match status" value="1"/>
</dbReference>
<accession>A0A397VNQ2</accession>
<dbReference type="CDD" id="cd00064">
    <property type="entry name" value="FU"/>
    <property type="match status" value="5"/>
</dbReference>
<evidence type="ECO:0000313" key="7">
    <source>
        <dbReference type="Proteomes" id="UP000266673"/>
    </source>
</evidence>
<feature type="disulfide bond" evidence="2">
    <location>
        <begin position="331"/>
        <end position="341"/>
    </location>
</feature>
<dbReference type="SUPFAM" id="SSF50370">
    <property type="entry name" value="Ricin B-like lectins"/>
    <property type="match status" value="1"/>
</dbReference>
<dbReference type="InterPro" id="IPR009030">
    <property type="entry name" value="Growth_fac_rcpt_cys_sf"/>
</dbReference>
<dbReference type="OrthoDB" id="2412841at2759"/>